<accession>A0A1B1B446</accession>
<dbReference type="KEGG" id="sgs:AVL59_32160"/>
<evidence type="ECO:0000313" key="3">
    <source>
        <dbReference type="Proteomes" id="UP000092659"/>
    </source>
</evidence>
<evidence type="ECO:0000313" key="1">
    <source>
        <dbReference type="EMBL" id="ANP53580.1"/>
    </source>
</evidence>
<evidence type="ECO:0000313" key="2">
    <source>
        <dbReference type="EMBL" id="MBP2055383.1"/>
    </source>
</evidence>
<dbReference type="InterPro" id="IPR049812">
    <property type="entry name" value="DpdG-like"/>
</dbReference>
<sequence>MALINVDASRPDPMWAVVRLLAHSKKPVPLNGARALLSPPTLSSGDKDASEMFNKAVKTLRELGLLHVAESTGELTLMGPAEHLDGQDWDAFAAALRSAVFAPERNSGLGDNDEQRESRDLTRALAWFLTLDPMGPAVDWDQAQDLMKETPLKSEAGPAVVNAERWRPFCDWASALGLAARPLLSGGPGTRLVPDCTAAVRYVMQSLWEPGRQVNAVTAVRSVREHLPVLAGGQYSLTLHLPNPGDRVAGSALSFALLRGNDEGWLRMELDSDAALVLQVTDPEQPSSPRYVSDITIQEAPNA</sequence>
<dbReference type="AlphaFoldDB" id="A0A1B1B446"/>
<protein>
    <submittedName>
        <fullName evidence="1">Uncharacterized protein</fullName>
    </submittedName>
</protein>
<gene>
    <name evidence="1" type="ORF">AVL59_32160</name>
    <name evidence="2" type="ORF">J2Z21_008397</name>
</gene>
<dbReference type="RefSeq" id="WP_067311599.1">
    <property type="nucleotide sequence ID" value="NZ_CP016279.1"/>
</dbReference>
<organism evidence="1 3">
    <name type="scientific">Streptomyces griseochromogenes</name>
    <dbReference type="NCBI Taxonomy" id="68214"/>
    <lineage>
        <taxon>Bacteria</taxon>
        <taxon>Bacillati</taxon>
        <taxon>Actinomycetota</taxon>
        <taxon>Actinomycetes</taxon>
        <taxon>Kitasatosporales</taxon>
        <taxon>Streptomycetaceae</taxon>
        <taxon>Streptomyces</taxon>
    </lineage>
</organism>
<dbReference type="STRING" id="68214.AVL59_32160"/>
<dbReference type="EMBL" id="JAGGLP010000029">
    <property type="protein sequence ID" value="MBP2055383.1"/>
    <property type="molecule type" value="Genomic_DNA"/>
</dbReference>
<evidence type="ECO:0000313" key="4">
    <source>
        <dbReference type="Proteomes" id="UP001519309"/>
    </source>
</evidence>
<reference evidence="2 4" key="2">
    <citation type="submission" date="2021-03" db="EMBL/GenBank/DDBJ databases">
        <title>Genomic Encyclopedia of Type Strains, Phase IV (KMG-IV): sequencing the most valuable type-strain genomes for metagenomic binning, comparative biology and taxonomic classification.</title>
        <authorList>
            <person name="Goeker M."/>
        </authorList>
    </citation>
    <scope>NUCLEOTIDE SEQUENCE [LARGE SCALE GENOMIC DNA]</scope>
    <source>
        <strain evidence="2 4">DSM 40499</strain>
    </source>
</reference>
<name>A0A1B1B446_9ACTN</name>
<keyword evidence="4" id="KW-1185">Reference proteome</keyword>
<dbReference type="EMBL" id="CP016279">
    <property type="protein sequence ID" value="ANP53580.1"/>
    <property type="molecule type" value="Genomic_DNA"/>
</dbReference>
<dbReference type="Proteomes" id="UP000092659">
    <property type="component" value="Chromosome"/>
</dbReference>
<dbReference type="OrthoDB" id="4760148at2"/>
<dbReference type="NCBIfam" id="NF041064">
    <property type="entry name" value="DpdG"/>
    <property type="match status" value="1"/>
</dbReference>
<reference evidence="1 3" key="1">
    <citation type="submission" date="2016-06" db="EMBL/GenBank/DDBJ databases">
        <title>Complete genome sequence of Streptomyces griseochromogenes ATCC 14511, the Blasticidin S producer.</title>
        <authorList>
            <person name="Wu L."/>
        </authorList>
    </citation>
    <scope>NUCLEOTIDE SEQUENCE [LARGE SCALE GENOMIC DNA]</scope>
    <source>
        <strain evidence="1 3">ATCC 14511</strain>
    </source>
</reference>
<proteinExistence type="predicted"/>
<dbReference type="Proteomes" id="UP001519309">
    <property type="component" value="Unassembled WGS sequence"/>
</dbReference>